<accession>A0A7S6WQV9</accession>
<protein>
    <submittedName>
        <fullName evidence="2">Uncharacterized protein</fullName>
    </submittedName>
</protein>
<keyword evidence="1" id="KW-0812">Transmembrane</keyword>
<feature type="transmembrane region" description="Helical" evidence="1">
    <location>
        <begin position="7"/>
        <end position="29"/>
    </location>
</feature>
<gene>
    <name evidence="2" type="ORF">IFE08_02915</name>
</gene>
<evidence type="ECO:0000313" key="2">
    <source>
        <dbReference type="EMBL" id="QOW61359.1"/>
    </source>
</evidence>
<dbReference type="Proteomes" id="UP000593915">
    <property type="component" value="Chromosome"/>
</dbReference>
<keyword evidence="1" id="KW-0472">Membrane</keyword>
<dbReference type="AlphaFoldDB" id="A0A7S6WQV9"/>
<dbReference type="EMBL" id="CP061839">
    <property type="protein sequence ID" value="QOW61359.1"/>
    <property type="molecule type" value="Genomic_DNA"/>
</dbReference>
<name>A0A7S6WQV9_9SPIR</name>
<organism evidence="2 3">
    <name type="scientific">Treponema pedis</name>
    <dbReference type="NCBI Taxonomy" id="409322"/>
    <lineage>
        <taxon>Bacteria</taxon>
        <taxon>Pseudomonadati</taxon>
        <taxon>Spirochaetota</taxon>
        <taxon>Spirochaetia</taxon>
        <taxon>Spirochaetales</taxon>
        <taxon>Treponemataceae</taxon>
        <taxon>Treponema</taxon>
    </lineage>
</organism>
<sequence length="93" mass="10991">MRRSFKLIIDVLFLFVLVILLLVITNPLLIPKVVQQIKLANEVSFEYVILLDRLDELQIKYLKNPSLELEKKIKEIEYLLQKKYPNQIGPPDK</sequence>
<proteinExistence type="predicted"/>
<dbReference type="RefSeq" id="WP_194076848.1">
    <property type="nucleotide sequence ID" value="NZ_CP061839.1"/>
</dbReference>
<evidence type="ECO:0000256" key="1">
    <source>
        <dbReference type="SAM" id="Phobius"/>
    </source>
</evidence>
<evidence type="ECO:0000313" key="3">
    <source>
        <dbReference type="Proteomes" id="UP000593915"/>
    </source>
</evidence>
<reference evidence="2 3" key="1">
    <citation type="submission" date="2020-09" db="EMBL/GenBank/DDBJ databases">
        <title>Characterization of Treponema spp. from bovine digital dermatitis in Korea.</title>
        <authorList>
            <person name="Espiritu H.M."/>
            <person name="Cho Y.I."/>
            <person name="Mamuad L."/>
        </authorList>
    </citation>
    <scope>NUCLEOTIDE SEQUENCE [LARGE SCALE GENOMIC DNA]</scope>
    <source>
        <strain evidence="2 3">KS1</strain>
    </source>
</reference>
<keyword evidence="1" id="KW-1133">Transmembrane helix</keyword>